<keyword evidence="2" id="KW-1185">Reference proteome</keyword>
<protein>
    <submittedName>
        <fullName evidence="1">Uncharacterized protein</fullName>
    </submittedName>
</protein>
<dbReference type="RefSeq" id="WP_058472103.1">
    <property type="nucleotide sequence ID" value="NZ_CAAAIC010000005.1"/>
</dbReference>
<comment type="caution">
    <text evidence="1">The sequence shown here is derived from an EMBL/GenBank/DDBJ whole genome shotgun (WGS) entry which is preliminary data.</text>
</comment>
<evidence type="ECO:0000313" key="2">
    <source>
        <dbReference type="Proteomes" id="UP000055035"/>
    </source>
</evidence>
<name>A0A0W0VED4_9GAMM</name>
<accession>A0A0W0VED4</accession>
<organism evidence="1 2">
    <name type="scientific">Legionella jordanis</name>
    <dbReference type="NCBI Taxonomy" id="456"/>
    <lineage>
        <taxon>Bacteria</taxon>
        <taxon>Pseudomonadati</taxon>
        <taxon>Pseudomonadota</taxon>
        <taxon>Gammaproteobacteria</taxon>
        <taxon>Legionellales</taxon>
        <taxon>Legionellaceae</taxon>
        <taxon>Legionella</taxon>
    </lineage>
</organism>
<dbReference type="InterPro" id="IPR036291">
    <property type="entry name" value="NAD(P)-bd_dom_sf"/>
</dbReference>
<dbReference type="OrthoDB" id="5648371at2"/>
<evidence type="ECO:0000313" key="1">
    <source>
        <dbReference type="EMBL" id="KTD18443.1"/>
    </source>
</evidence>
<dbReference type="Proteomes" id="UP000055035">
    <property type="component" value="Unassembled WGS sequence"/>
</dbReference>
<dbReference type="STRING" id="456.Ljor_2749"/>
<dbReference type="AlphaFoldDB" id="A0A0W0VED4"/>
<gene>
    <name evidence="1" type="ORF">Ljor_2749</name>
</gene>
<reference evidence="1 2" key="1">
    <citation type="submission" date="2015-11" db="EMBL/GenBank/DDBJ databases">
        <title>Genomic analysis of 38 Legionella species identifies large and diverse effector repertoires.</title>
        <authorList>
            <person name="Burstein D."/>
            <person name="Amaro F."/>
            <person name="Zusman T."/>
            <person name="Lifshitz Z."/>
            <person name="Cohen O."/>
            <person name="Gilbert J.A."/>
            <person name="Pupko T."/>
            <person name="Shuman H.A."/>
            <person name="Segal G."/>
        </authorList>
    </citation>
    <scope>NUCLEOTIDE SEQUENCE [LARGE SCALE GENOMIC DNA]</scope>
    <source>
        <strain evidence="1 2">BL-540</strain>
    </source>
</reference>
<proteinExistence type="predicted"/>
<dbReference type="EMBL" id="LNYJ01000011">
    <property type="protein sequence ID" value="KTD18443.1"/>
    <property type="molecule type" value="Genomic_DNA"/>
</dbReference>
<dbReference type="SUPFAM" id="SSF51735">
    <property type="entry name" value="NAD(P)-binding Rossmann-fold domains"/>
    <property type="match status" value="1"/>
</dbReference>
<dbReference type="PATRIC" id="fig|456.5.peg.2944"/>
<sequence length="388" mass="44019">MPNFQKINASRIVVVGDGPAAMITCIKLSLLGVKHLTLVGPRIGNYIRSGEFNREVFEQVNAAISPLTITIPNEYGSSANYIRNLEKQLYAYVQQLNINCIRKKFETCVGHTLIKLINPLDLTDSEIIAADLVFDCTGSKRAVIKNINQTLQQPAFQITPLSDFSFTFAMARFDYSLKDGSGIKWAKNTVIEDLSLLLKLHRLGWPFFVLPVFYHFDWESSNSKQNLYFQCPDNATPDDVQKMATLMEDHYSLHFNNEKIDSIRFFHAPSKKHPDKKITSTFKFAPRLTTPCFYPGDQLSPFVIPLGDSLLDVPFIFAESLITFTKVLKQLASSLIIENAVITAFDLNYEQQVEKQLTSPINKIKEGLLKLAERNAQGSIFEEKQRMF</sequence>